<dbReference type="InterPro" id="IPR036388">
    <property type="entry name" value="WH-like_DNA-bd_sf"/>
</dbReference>
<dbReference type="Gene3D" id="6.10.250.690">
    <property type="match status" value="1"/>
</dbReference>
<evidence type="ECO:0000259" key="11">
    <source>
        <dbReference type="PROSITE" id="PS51755"/>
    </source>
</evidence>
<dbReference type="GO" id="GO:0032993">
    <property type="term" value="C:protein-DNA complex"/>
    <property type="evidence" value="ECO:0007669"/>
    <property type="project" value="TreeGrafter"/>
</dbReference>
<dbReference type="SMART" id="SM00862">
    <property type="entry name" value="Trans_reg_C"/>
    <property type="match status" value="1"/>
</dbReference>
<evidence type="ECO:0000313" key="13">
    <source>
        <dbReference type="Proteomes" id="UP000367750"/>
    </source>
</evidence>
<dbReference type="Gene3D" id="1.10.10.10">
    <property type="entry name" value="Winged helix-like DNA-binding domain superfamily/Winged helix DNA-binding domain"/>
    <property type="match status" value="1"/>
</dbReference>
<evidence type="ECO:0000313" key="12">
    <source>
        <dbReference type="EMBL" id="KAA8999655.1"/>
    </source>
</evidence>
<evidence type="ECO:0000256" key="8">
    <source>
        <dbReference type="PROSITE-ProRule" id="PRU01091"/>
    </source>
</evidence>
<dbReference type="PANTHER" id="PTHR48111:SF26">
    <property type="entry name" value="STAGE 0 SPORULATION PROTEIN A HOMOLOG"/>
    <property type="match status" value="1"/>
</dbReference>
<evidence type="ECO:0000256" key="4">
    <source>
        <dbReference type="ARBA" id="ARBA00023015"/>
    </source>
</evidence>
<feature type="region of interest" description="Disordered" evidence="9">
    <location>
        <begin position="136"/>
        <end position="156"/>
    </location>
</feature>
<gene>
    <name evidence="12" type="ORF">F4V43_15095</name>
</gene>
<dbReference type="InterPro" id="IPR016032">
    <property type="entry name" value="Sig_transdc_resp-reg_C-effctor"/>
</dbReference>
<dbReference type="GO" id="GO:0006355">
    <property type="term" value="P:regulation of DNA-templated transcription"/>
    <property type="evidence" value="ECO:0007669"/>
    <property type="project" value="InterPro"/>
</dbReference>
<dbReference type="AlphaFoldDB" id="A0A5J5FZP9"/>
<dbReference type="Pfam" id="PF00072">
    <property type="entry name" value="Response_reg"/>
    <property type="match status" value="1"/>
</dbReference>
<evidence type="ECO:0000256" key="9">
    <source>
        <dbReference type="SAM" id="MobiDB-lite"/>
    </source>
</evidence>
<dbReference type="OrthoDB" id="9790442at2"/>
<comment type="subcellular location">
    <subcellularLocation>
        <location evidence="1">Cytoplasm</location>
    </subcellularLocation>
</comment>
<feature type="modified residue" description="4-aspartylphosphate" evidence="7">
    <location>
        <position position="56"/>
    </location>
</feature>
<proteinExistence type="predicted"/>
<keyword evidence="2 7" id="KW-0597">Phosphoprotein</keyword>
<dbReference type="PROSITE" id="PS51755">
    <property type="entry name" value="OMPR_PHOB"/>
    <property type="match status" value="1"/>
</dbReference>
<evidence type="ECO:0000256" key="6">
    <source>
        <dbReference type="ARBA" id="ARBA00023163"/>
    </source>
</evidence>
<keyword evidence="5 8" id="KW-0238">DNA-binding</keyword>
<evidence type="ECO:0000256" key="1">
    <source>
        <dbReference type="ARBA" id="ARBA00004496"/>
    </source>
</evidence>
<evidence type="ECO:0000256" key="5">
    <source>
        <dbReference type="ARBA" id="ARBA00023125"/>
    </source>
</evidence>
<comment type="caution">
    <text evidence="12">The sequence shown here is derived from an EMBL/GenBank/DDBJ whole genome shotgun (WGS) entry which is preliminary data.</text>
</comment>
<dbReference type="Proteomes" id="UP000367750">
    <property type="component" value="Unassembled WGS sequence"/>
</dbReference>
<feature type="DNA-binding region" description="OmpR/PhoB-type" evidence="8">
    <location>
        <begin position="157"/>
        <end position="256"/>
    </location>
</feature>
<evidence type="ECO:0000256" key="2">
    <source>
        <dbReference type="ARBA" id="ARBA00022553"/>
    </source>
</evidence>
<organism evidence="12 13">
    <name type="scientific">Paenibacillus spiritus</name>
    <dbReference type="NCBI Taxonomy" id="2496557"/>
    <lineage>
        <taxon>Bacteria</taxon>
        <taxon>Bacillati</taxon>
        <taxon>Bacillota</taxon>
        <taxon>Bacilli</taxon>
        <taxon>Bacillales</taxon>
        <taxon>Paenibacillaceae</taxon>
        <taxon>Paenibacillus</taxon>
    </lineage>
</organism>
<keyword evidence="6" id="KW-0804">Transcription</keyword>
<dbReference type="SMART" id="SM00448">
    <property type="entry name" value="REC"/>
    <property type="match status" value="1"/>
</dbReference>
<evidence type="ECO:0000256" key="7">
    <source>
        <dbReference type="PROSITE-ProRule" id="PRU00169"/>
    </source>
</evidence>
<dbReference type="FunFam" id="1.10.10.10:FF:000018">
    <property type="entry name" value="DNA-binding response regulator ResD"/>
    <property type="match status" value="1"/>
</dbReference>
<dbReference type="SUPFAM" id="SSF46894">
    <property type="entry name" value="C-terminal effector domain of the bipartite response regulators"/>
    <property type="match status" value="1"/>
</dbReference>
<accession>A0A5J5FZP9</accession>
<dbReference type="InterPro" id="IPR001789">
    <property type="entry name" value="Sig_transdc_resp-reg_receiver"/>
</dbReference>
<feature type="domain" description="OmpR/PhoB-type" evidence="11">
    <location>
        <begin position="157"/>
        <end position="256"/>
    </location>
</feature>
<dbReference type="PANTHER" id="PTHR48111">
    <property type="entry name" value="REGULATOR OF RPOS"/>
    <property type="match status" value="1"/>
</dbReference>
<keyword evidence="13" id="KW-1185">Reference proteome</keyword>
<feature type="domain" description="Response regulatory" evidence="10">
    <location>
        <begin position="5"/>
        <end position="120"/>
    </location>
</feature>
<dbReference type="InterPro" id="IPR001867">
    <property type="entry name" value="OmpR/PhoB-type_DNA-bd"/>
</dbReference>
<dbReference type="SUPFAM" id="SSF52172">
    <property type="entry name" value="CheY-like"/>
    <property type="match status" value="1"/>
</dbReference>
<evidence type="ECO:0000256" key="3">
    <source>
        <dbReference type="ARBA" id="ARBA00023012"/>
    </source>
</evidence>
<dbReference type="GO" id="GO:0000976">
    <property type="term" value="F:transcription cis-regulatory region binding"/>
    <property type="evidence" value="ECO:0007669"/>
    <property type="project" value="TreeGrafter"/>
</dbReference>
<dbReference type="InterPro" id="IPR011006">
    <property type="entry name" value="CheY-like_superfamily"/>
</dbReference>
<protein>
    <submittedName>
        <fullName evidence="12">Response regulator transcription factor</fullName>
    </submittedName>
</protein>
<dbReference type="RefSeq" id="WP_150459087.1">
    <property type="nucleotide sequence ID" value="NZ_VYKK01000022.1"/>
</dbReference>
<dbReference type="PROSITE" id="PS50110">
    <property type="entry name" value="RESPONSE_REGULATORY"/>
    <property type="match status" value="1"/>
</dbReference>
<name>A0A5J5FZP9_9BACL</name>
<dbReference type="GO" id="GO:0005829">
    <property type="term" value="C:cytosol"/>
    <property type="evidence" value="ECO:0007669"/>
    <property type="project" value="TreeGrafter"/>
</dbReference>
<dbReference type="Pfam" id="PF00486">
    <property type="entry name" value="Trans_reg_C"/>
    <property type="match status" value="1"/>
</dbReference>
<evidence type="ECO:0000259" key="10">
    <source>
        <dbReference type="PROSITE" id="PS50110"/>
    </source>
</evidence>
<dbReference type="CDD" id="cd00383">
    <property type="entry name" value="trans_reg_C"/>
    <property type="match status" value="1"/>
</dbReference>
<keyword evidence="3" id="KW-0902">Two-component regulatory system</keyword>
<sequence>MTERHILLVEDDEAISGMVSSYLSKEGYAVTPAYDGEAAVEAFRRERGGFDLVLLDLMLPKLGGAEVLRLIRAESLVPVLILSAKDGELDKALSLGFGADDYITKPFSMIELTARVQAAIRRAGYAAASATAVPDASALPEGQPAGTSADSGTQPEPRLLSLGSLTVDLDNYSAVKNGEPVRLTAKEFQILKLFAEHPGRVFTKAQVYAAVWQDAYYGDENVINVHMRRLREKIEEDPSKPEIIKTLWGIGYRLGESFA</sequence>
<dbReference type="GO" id="GO:0000156">
    <property type="term" value="F:phosphorelay response regulator activity"/>
    <property type="evidence" value="ECO:0007669"/>
    <property type="project" value="TreeGrafter"/>
</dbReference>
<dbReference type="EMBL" id="VYKK01000022">
    <property type="protein sequence ID" value="KAA8999655.1"/>
    <property type="molecule type" value="Genomic_DNA"/>
</dbReference>
<reference evidence="12 13" key="1">
    <citation type="submission" date="2019-09" db="EMBL/GenBank/DDBJ databases">
        <title>Bacillus ochoae sp. nov., Paenibacillus whitsoniae sp. nov., Paenibacillus spiritus sp. nov. Isolated from the Mars Exploration Rover during spacecraft assembly.</title>
        <authorList>
            <person name="Seuylemezian A."/>
            <person name="Vaishampayan P."/>
        </authorList>
    </citation>
    <scope>NUCLEOTIDE SEQUENCE [LARGE SCALE GENOMIC DNA]</scope>
    <source>
        <strain evidence="12 13">MER_111</strain>
    </source>
</reference>
<feature type="compositionally biased region" description="Polar residues" evidence="9">
    <location>
        <begin position="145"/>
        <end position="154"/>
    </location>
</feature>
<keyword evidence="4" id="KW-0805">Transcription regulation</keyword>
<dbReference type="Gene3D" id="3.40.50.2300">
    <property type="match status" value="1"/>
</dbReference>
<dbReference type="InterPro" id="IPR039420">
    <property type="entry name" value="WalR-like"/>
</dbReference>